<sequence>MRSLFVTFIILLMLSIQPIVSQADDDLFSVSPDDVIFEVDQLKPGDYMTETVRVENHHEAPLVVTGDAKYLHGSNYIYEQLDLTVKNDQQKVIYQGSLANFIESEMVTLDVEDEEELLFHVEFPMESDNSYQGLNVGVQLSFSAQIEENAESVASDEDRLLPFTGGSLPGGLLPQTGETIPYLYYVIGTLLVSSGICLLLWHKRLKQMWVSD</sequence>
<gene>
    <name evidence="3" type="ORF">J2S77_000021</name>
</gene>
<protein>
    <submittedName>
        <fullName evidence="3">LPXTG-motif cell wall-anchored protein</fullName>
    </submittedName>
</protein>
<comment type="caution">
    <text evidence="3">The sequence shown here is derived from an EMBL/GenBank/DDBJ whole genome shotgun (WGS) entry which is preliminary data.</text>
</comment>
<keyword evidence="1" id="KW-1133">Transmembrane helix</keyword>
<proteinExistence type="predicted"/>
<keyword evidence="2" id="KW-0732">Signal</keyword>
<keyword evidence="1" id="KW-0472">Membrane</keyword>
<dbReference type="EMBL" id="JAUSTQ010000001">
    <property type="protein sequence ID" value="MDQ0158071.1"/>
    <property type="molecule type" value="Genomic_DNA"/>
</dbReference>
<dbReference type="RefSeq" id="WP_306973489.1">
    <property type="nucleotide sequence ID" value="NZ_JAUSTQ010000001.1"/>
</dbReference>
<evidence type="ECO:0000313" key="4">
    <source>
        <dbReference type="Proteomes" id="UP001224359"/>
    </source>
</evidence>
<dbReference type="Proteomes" id="UP001224359">
    <property type="component" value="Unassembled WGS sequence"/>
</dbReference>
<feature type="signal peptide" evidence="2">
    <location>
        <begin position="1"/>
        <end position="23"/>
    </location>
</feature>
<accession>A0ABT9VAU9</accession>
<evidence type="ECO:0000256" key="1">
    <source>
        <dbReference type="SAM" id="Phobius"/>
    </source>
</evidence>
<name>A0ABT9VAU9_9BACI</name>
<evidence type="ECO:0000313" key="3">
    <source>
        <dbReference type="EMBL" id="MDQ0158071.1"/>
    </source>
</evidence>
<feature type="chain" id="PRO_5045449349" evidence="2">
    <location>
        <begin position="24"/>
        <end position="212"/>
    </location>
</feature>
<keyword evidence="4" id="KW-1185">Reference proteome</keyword>
<keyword evidence="1" id="KW-0812">Transmembrane</keyword>
<feature type="transmembrane region" description="Helical" evidence="1">
    <location>
        <begin position="182"/>
        <end position="201"/>
    </location>
</feature>
<dbReference type="NCBIfam" id="TIGR01167">
    <property type="entry name" value="LPXTG_anchor"/>
    <property type="match status" value="1"/>
</dbReference>
<organism evidence="3 4">
    <name type="scientific">Alkalibacillus salilacus</name>
    <dbReference type="NCBI Taxonomy" id="284582"/>
    <lineage>
        <taxon>Bacteria</taxon>
        <taxon>Bacillati</taxon>
        <taxon>Bacillota</taxon>
        <taxon>Bacilli</taxon>
        <taxon>Bacillales</taxon>
        <taxon>Bacillaceae</taxon>
        <taxon>Alkalibacillus</taxon>
    </lineage>
</organism>
<evidence type="ECO:0000256" key="2">
    <source>
        <dbReference type="SAM" id="SignalP"/>
    </source>
</evidence>
<reference evidence="3 4" key="1">
    <citation type="submission" date="2023-07" db="EMBL/GenBank/DDBJ databases">
        <title>Genomic Encyclopedia of Type Strains, Phase IV (KMG-IV): sequencing the most valuable type-strain genomes for metagenomic binning, comparative biology and taxonomic classification.</title>
        <authorList>
            <person name="Goeker M."/>
        </authorList>
    </citation>
    <scope>NUCLEOTIDE SEQUENCE [LARGE SCALE GENOMIC DNA]</scope>
    <source>
        <strain evidence="3 4">DSM 16460</strain>
    </source>
</reference>